<evidence type="ECO:0000313" key="2">
    <source>
        <dbReference type="EMBL" id="EKM77854.1"/>
    </source>
</evidence>
<protein>
    <submittedName>
        <fullName evidence="2">Uncharacterized protein</fullName>
    </submittedName>
</protein>
<dbReference type="EMBL" id="JH971394">
    <property type="protein sequence ID" value="EKM77854.1"/>
    <property type="molecule type" value="Genomic_DNA"/>
</dbReference>
<reference evidence="3" key="1">
    <citation type="journal article" date="2012" name="Proc. Natl. Acad. Sci. U.S.A.">
        <title>Genome sequence of the button mushroom Agaricus bisporus reveals mechanisms governing adaptation to a humic-rich ecological niche.</title>
        <authorList>
            <person name="Morin E."/>
            <person name="Kohler A."/>
            <person name="Baker A.R."/>
            <person name="Foulongne-Oriol M."/>
            <person name="Lombard V."/>
            <person name="Nagy L.G."/>
            <person name="Ohm R.A."/>
            <person name="Patyshakuliyeva A."/>
            <person name="Brun A."/>
            <person name="Aerts A.L."/>
            <person name="Bailey A.M."/>
            <person name="Billette C."/>
            <person name="Coutinho P.M."/>
            <person name="Deakin G."/>
            <person name="Doddapaneni H."/>
            <person name="Floudas D."/>
            <person name="Grimwood J."/>
            <person name="Hilden K."/>
            <person name="Kuees U."/>
            <person name="LaButti K.M."/>
            <person name="Lapidus A."/>
            <person name="Lindquist E.A."/>
            <person name="Lucas S.M."/>
            <person name="Murat C."/>
            <person name="Riley R.W."/>
            <person name="Salamov A.A."/>
            <person name="Schmutz J."/>
            <person name="Subramanian V."/>
            <person name="Woesten H.A.B."/>
            <person name="Xu J."/>
            <person name="Eastwood D.C."/>
            <person name="Foster G.D."/>
            <person name="Sonnenberg A.S."/>
            <person name="Cullen D."/>
            <person name="de Vries R.P."/>
            <person name="Lundell T."/>
            <person name="Hibbett D.S."/>
            <person name="Henrissat B."/>
            <person name="Burton K.S."/>
            <person name="Kerrigan R.W."/>
            <person name="Challen M.P."/>
            <person name="Grigoriev I.V."/>
            <person name="Martin F."/>
        </authorList>
    </citation>
    <scope>NUCLEOTIDE SEQUENCE [LARGE SCALE GENOMIC DNA]</scope>
    <source>
        <strain evidence="3">JB137-S8 / ATCC MYA-4627 / FGSC 10392</strain>
    </source>
</reference>
<dbReference type="OMA" id="WSHSAYS"/>
<feature type="region of interest" description="Disordered" evidence="1">
    <location>
        <begin position="17"/>
        <end position="46"/>
    </location>
</feature>
<evidence type="ECO:0000256" key="1">
    <source>
        <dbReference type="SAM" id="MobiDB-lite"/>
    </source>
</evidence>
<sequence length="358" mass="39989">MSTLRNKSKLSVLLYDSSDLDSSDPALPTTPRPPSDSQHGMKIQPARKASVSRLCFPFVKSVPKQAAKSAPSEVATSPSVTSPPVSVPTPTPYTHALTSTLPFVRGPHHNSQRHNYRHRGYSRHALAHIKWFWVSREEDWETRKGPIRSSKPRLHESFIETALDDPFTSSLESSGHKWKTPLHPVHQQQLELPPLTIHPRRGDLASLRDPYSAEIDRAFVGFPMWTIGKTLWMHDVHLASQDRLGTDLVSVDVLDIYDDTASECDSQDTQGSVVDDSDATLVDSETESEMSSPEIGAIDQDVRPSFRKSSWSHSAYSEPSPLSTSVSSSGKLLNSRSLWTIDSHRCWDCMIEVSHRPH</sequence>
<dbReference type="OrthoDB" id="2921613at2759"/>
<dbReference type="GeneID" id="18824589"/>
<dbReference type="AlphaFoldDB" id="K5VTR1"/>
<dbReference type="KEGG" id="abp:AGABI1DRAFT115076"/>
<dbReference type="eggNOG" id="ENOG502SS5G">
    <property type="taxonomic scope" value="Eukaryota"/>
</dbReference>
<gene>
    <name evidence="2" type="ORF">AGABI1DRAFT_115076</name>
</gene>
<dbReference type="InParanoid" id="K5VTR1"/>
<feature type="compositionally biased region" description="Low complexity" evidence="1">
    <location>
        <begin position="71"/>
        <end position="84"/>
    </location>
</feature>
<evidence type="ECO:0000313" key="3">
    <source>
        <dbReference type="Proteomes" id="UP000008493"/>
    </source>
</evidence>
<proteinExistence type="predicted"/>
<name>K5VTR1_AGABU</name>
<dbReference type="HOGENOM" id="CLU_773768_0_0_1"/>
<keyword evidence="3" id="KW-1185">Reference proteome</keyword>
<accession>K5VTR1</accession>
<dbReference type="RefSeq" id="XP_007331678.1">
    <property type="nucleotide sequence ID" value="XM_007331616.1"/>
</dbReference>
<feature type="region of interest" description="Disordered" evidence="1">
    <location>
        <begin position="262"/>
        <end position="299"/>
    </location>
</feature>
<feature type="region of interest" description="Disordered" evidence="1">
    <location>
        <begin position="67"/>
        <end position="88"/>
    </location>
</feature>
<organism evidence="2 3">
    <name type="scientific">Agaricus bisporus var. burnettii (strain JB137-S8 / ATCC MYA-4627 / FGSC 10392)</name>
    <name type="common">White button mushroom</name>
    <dbReference type="NCBI Taxonomy" id="597362"/>
    <lineage>
        <taxon>Eukaryota</taxon>
        <taxon>Fungi</taxon>
        <taxon>Dikarya</taxon>
        <taxon>Basidiomycota</taxon>
        <taxon>Agaricomycotina</taxon>
        <taxon>Agaricomycetes</taxon>
        <taxon>Agaricomycetidae</taxon>
        <taxon>Agaricales</taxon>
        <taxon>Agaricineae</taxon>
        <taxon>Agaricaceae</taxon>
        <taxon>Agaricus</taxon>
    </lineage>
</organism>
<dbReference type="Proteomes" id="UP000008493">
    <property type="component" value="Unassembled WGS sequence"/>
</dbReference>